<sequence>MTSVGNVHDELREALGAYALGQLDEGLRRDVDLHLATCETCPAELAEIGPVVRALRTVDVETISDAAWSREVPPGLDERIRQALPRRGGATHRRRRVVGAAATAVAVAAAVVITAVVVRDDPGPTVIAVPQVTTAPGVTAAAGLVDHSWGVEVKLRASGLAAGERFRMWVVADDGTSREAGEFVGVAGTEIVCDMSSSVLLDHATAFRVTDDEGTEVISAAIGS</sequence>
<organism evidence="5 6">
    <name type="scientific">Aeromicrobium endophyticum</name>
    <dbReference type="NCBI Taxonomy" id="2292704"/>
    <lineage>
        <taxon>Bacteria</taxon>
        <taxon>Bacillati</taxon>
        <taxon>Actinomycetota</taxon>
        <taxon>Actinomycetes</taxon>
        <taxon>Propionibacteriales</taxon>
        <taxon>Nocardioidaceae</taxon>
        <taxon>Aeromicrobium</taxon>
    </lineage>
</organism>
<evidence type="ECO:0000256" key="2">
    <source>
        <dbReference type="ARBA" id="ARBA00023163"/>
    </source>
</evidence>
<evidence type="ECO:0000313" key="6">
    <source>
        <dbReference type="Proteomes" id="UP000265581"/>
    </source>
</evidence>
<protein>
    <submittedName>
        <fullName evidence="5">Zf-HC2 domain-containing protein</fullName>
    </submittedName>
</protein>
<proteinExistence type="predicted"/>
<dbReference type="OrthoDB" id="5242431at2"/>
<feature type="transmembrane region" description="Helical" evidence="3">
    <location>
        <begin position="97"/>
        <end position="118"/>
    </location>
</feature>
<keyword evidence="3" id="KW-1133">Transmembrane helix</keyword>
<dbReference type="InterPro" id="IPR027383">
    <property type="entry name" value="Znf_put"/>
</dbReference>
<dbReference type="AlphaFoldDB" id="A0A371P8S6"/>
<keyword evidence="3" id="KW-0812">Transmembrane</keyword>
<dbReference type="Pfam" id="PF13490">
    <property type="entry name" value="zf-HC2"/>
    <property type="match status" value="1"/>
</dbReference>
<dbReference type="Gene3D" id="1.10.10.1320">
    <property type="entry name" value="Anti-sigma factor, zinc-finger domain"/>
    <property type="match status" value="1"/>
</dbReference>
<keyword evidence="6" id="KW-1185">Reference proteome</keyword>
<dbReference type="Proteomes" id="UP000265581">
    <property type="component" value="Unassembled WGS sequence"/>
</dbReference>
<reference evidence="5 6" key="1">
    <citation type="submission" date="2018-08" db="EMBL/GenBank/DDBJ databases">
        <title>Aeromicrobium sp. M2KJ-4, whole genome shotgun sequence.</title>
        <authorList>
            <person name="Tuo L."/>
        </authorList>
    </citation>
    <scope>NUCLEOTIDE SEQUENCE [LARGE SCALE GENOMIC DNA]</scope>
    <source>
        <strain evidence="5 6">M2KJ-4</strain>
    </source>
</reference>
<accession>A0A371P8S6</accession>
<keyword evidence="2" id="KW-0804">Transcription</keyword>
<keyword evidence="1" id="KW-0805">Transcription regulation</keyword>
<comment type="caution">
    <text evidence="5">The sequence shown here is derived from an EMBL/GenBank/DDBJ whole genome shotgun (WGS) entry which is preliminary data.</text>
</comment>
<gene>
    <name evidence="5" type="ORF">DX116_01620</name>
</gene>
<dbReference type="InterPro" id="IPR041916">
    <property type="entry name" value="Anti_sigma_zinc_sf"/>
</dbReference>
<dbReference type="RefSeq" id="WP_119702493.1">
    <property type="nucleotide sequence ID" value="NZ_JBHSOI010000001.1"/>
</dbReference>
<keyword evidence="3" id="KW-0472">Membrane</keyword>
<feature type="domain" description="Putative zinc-finger" evidence="4">
    <location>
        <begin position="10"/>
        <end position="41"/>
    </location>
</feature>
<evidence type="ECO:0000256" key="1">
    <source>
        <dbReference type="ARBA" id="ARBA00023015"/>
    </source>
</evidence>
<evidence type="ECO:0000259" key="4">
    <source>
        <dbReference type="Pfam" id="PF13490"/>
    </source>
</evidence>
<evidence type="ECO:0000256" key="3">
    <source>
        <dbReference type="SAM" id="Phobius"/>
    </source>
</evidence>
<name>A0A371P8S6_9ACTN</name>
<evidence type="ECO:0000313" key="5">
    <source>
        <dbReference type="EMBL" id="REK72364.1"/>
    </source>
</evidence>
<dbReference type="EMBL" id="QUBR01000001">
    <property type="protein sequence ID" value="REK72364.1"/>
    <property type="molecule type" value="Genomic_DNA"/>
</dbReference>